<sequence>MVWEALPDGPQRRGDLGHGIRLGVLPVAAALLGPRRGRPGARGLGDGESQPAAAPAVGHEPVQAPAADRLFFIRGRGGVGGRRRGRWRGGPLGLDLDDGVGAGVGRAVAGEVVEERGEGPLGPLGPARAARARSARYRFRSFSILWRHCTPVLGVAVGKRSQREVTASATSSQSAARRLPLRSASHRSRYASMSASVSSCVQHGGGSLRPEPPPSRACARRGGCRGRGGRRRDGRGQRRGGRARRRRRPWRGRRTRKTWPVGGGG</sequence>
<reference evidence="2" key="1">
    <citation type="journal article" date="2018" name="DNA Res.">
        <title>Multiple hybrid de novo genome assembly of finger millet, an orphan allotetraploid crop.</title>
        <authorList>
            <person name="Hatakeyama M."/>
            <person name="Aluri S."/>
            <person name="Balachadran M.T."/>
            <person name="Sivarajan S.R."/>
            <person name="Patrignani A."/>
            <person name="Gruter S."/>
            <person name="Poveda L."/>
            <person name="Shimizu-Inatsugi R."/>
            <person name="Baeten J."/>
            <person name="Francoijs K.J."/>
            <person name="Nataraja K.N."/>
            <person name="Reddy Y.A.N."/>
            <person name="Phadnis S."/>
            <person name="Ravikumar R.L."/>
            <person name="Schlapbach R."/>
            <person name="Sreeman S.M."/>
            <person name="Shimizu K.K."/>
        </authorList>
    </citation>
    <scope>NUCLEOTIDE SEQUENCE</scope>
</reference>
<name>A0AAV5EC82_ELECO</name>
<feature type="region of interest" description="Disordered" evidence="1">
    <location>
        <begin position="35"/>
        <end position="60"/>
    </location>
</feature>
<evidence type="ECO:0000313" key="3">
    <source>
        <dbReference type="Proteomes" id="UP001054889"/>
    </source>
</evidence>
<gene>
    <name evidence="2" type="primary">gb07480</name>
    <name evidence="2" type="ORF">PR202_gb07480</name>
</gene>
<protein>
    <submittedName>
        <fullName evidence="2">Uncharacterized protein</fullName>
    </submittedName>
</protein>
<keyword evidence="3" id="KW-1185">Reference proteome</keyword>
<dbReference type="EMBL" id="BQKI01000074">
    <property type="protein sequence ID" value="GJN20141.1"/>
    <property type="molecule type" value="Genomic_DNA"/>
</dbReference>
<evidence type="ECO:0000313" key="2">
    <source>
        <dbReference type="EMBL" id="GJN20141.1"/>
    </source>
</evidence>
<proteinExistence type="predicted"/>
<feature type="region of interest" description="Disordered" evidence="1">
    <location>
        <begin position="160"/>
        <end position="187"/>
    </location>
</feature>
<dbReference type="Proteomes" id="UP001054889">
    <property type="component" value="Unassembled WGS sequence"/>
</dbReference>
<reference evidence="2" key="2">
    <citation type="submission" date="2021-12" db="EMBL/GenBank/DDBJ databases">
        <title>Resequencing data analysis of finger millet.</title>
        <authorList>
            <person name="Hatakeyama M."/>
            <person name="Aluri S."/>
            <person name="Balachadran M.T."/>
            <person name="Sivarajan S.R."/>
            <person name="Poveda L."/>
            <person name="Shimizu-Inatsugi R."/>
            <person name="Schlapbach R."/>
            <person name="Sreeman S.M."/>
            <person name="Shimizu K.K."/>
        </authorList>
    </citation>
    <scope>NUCLEOTIDE SEQUENCE</scope>
</reference>
<evidence type="ECO:0000256" key="1">
    <source>
        <dbReference type="SAM" id="MobiDB-lite"/>
    </source>
</evidence>
<dbReference type="AlphaFoldDB" id="A0AAV5EC82"/>
<accession>A0AAV5EC82</accession>
<feature type="compositionally biased region" description="Low complexity" evidence="1">
    <location>
        <begin position="166"/>
        <end position="176"/>
    </location>
</feature>
<organism evidence="2 3">
    <name type="scientific">Eleusine coracana subsp. coracana</name>
    <dbReference type="NCBI Taxonomy" id="191504"/>
    <lineage>
        <taxon>Eukaryota</taxon>
        <taxon>Viridiplantae</taxon>
        <taxon>Streptophyta</taxon>
        <taxon>Embryophyta</taxon>
        <taxon>Tracheophyta</taxon>
        <taxon>Spermatophyta</taxon>
        <taxon>Magnoliopsida</taxon>
        <taxon>Liliopsida</taxon>
        <taxon>Poales</taxon>
        <taxon>Poaceae</taxon>
        <taxon>PACMAD clade</taxon>
        <taxon>Chloridoideae</taxon>
        <taxon>Cynodonteae</taxon>
        <taxon>Eleusininae</taxon>
        <taxon>Eleusine</taxon>
    </lineage>
</organism>
<feature type="region of interest" description="Disordered" evidence="1">
    <location>
        <begin position="199"/>
        <end position="265"/>
    </location>
</feature>
<comment type="caution">
    <text evidence="2">The sequence shown here is derived from an EMBL/GenBank/DDBJ whole genome shotgun (WGS) entry which is preliminary data.</text>
</comment>
<feature type="compositionally biased region" description="Basic residues" evidence="1">
    <location>
        <begin position="218"/>
        <end position="257"/>
    </location>
</feature>